<dbReference type="PANTHER" id="PTHR10332">
    <property type="entry name" value="EQUILIBRATIVE NUCLEOSIDE TRANSPORTER"/>
    <property type="match status" value="1"/>
</dbReference>
<feature type="transmembrane region" description="Helical" evidence="8">
    <location>
        <begin position="735"/>
        <end position="754"/>
    </location>
</feature>
<keyword evidence="6 8" id="KW-0472">Membrane</keyword>
<name>A0A9P9YS34_9MUSC</name>
<comment type="subcellular location">
    <subcellularLocation>
        <location evidence="1">Membrane</location>
        <topology evidence="1">Multi-pass membrane protein</topology>
    </subcellularLocation>
</comment>
<feature type="compositionally biased region" description="Pro residues" evidence="7">
    <location>
        <begin position="151"/>
        <end position="177"/>
    </location>
</feature>
<feature type="transmembrane region" description="Helical" evidence="8">
    <location>
        <begin position="425"/>
        <end position="443"/>
    </location>
</feature>
<dbReference type="Pfam" id="PF02893">
    <property type="entry name" value="GRAM"/>
    <property type="match status" value="1"/>
</dbReference>
<protein>
    <recommendedName>
        <fullName evidence="9">GRAM domain-containing protein</fullName>
    </recommendedName>
</protein>
<dbReference type="InterPro" id="IPR002259">
    <property type="entry name" value="Eqnu_transpt"/>
</dbReference>
<keyword evidence="4 8" id="KW-0812">Transmembrane</keyword>
<evidence type="ECO:0000256" key="2">
    <source>
        <dbReference type="ARBA" id="ARBA00007965"/>
    </source>
</evidence>
<dbReference type="SUPFAM" id="SSF103473">
    <property type="entry name" value="MFS general substrate transporter"/>
    <property type="match status" value="1"/>
</dbReference>
<reference evidence="10" key="1">
    <citation type="journal article" date="2023" name="Genome Biol. Evol.">
        <title>Long-read-based Genome Assembly of Drosophila gunungcola Reveals Fewer Chemosensory Genes in Flower-breeding Species.</title>
        <authorList>
            <person name="Negi A."/>
            <person name="Liao B.Y."/>
            <person name="Yeh S.D."/>
        </authorList>
    </citation>
    <scope>NUCLEOTIDE SEQUENCE</scope>
    <source>
        <strain evidence="10">Sukarami</strain>
    </source>
</reference>
<feature type="transmembrane region" description="Helical" evidence="8">
    <location>
        <begin position="450"/>
        <end position="473"/>
    </location>
</feature>
<proteinExistence type="inferred from homology"/>
<dbReference type="SUPFAM" id="SSF50729">
    <property type="entry name" value="PH domain-like"/>
    <property type="match status" value="1"/>
</dbReference>
<dbReference type="AlphaFoldDB" id="A0A9P9YS34"/>
<evidence type="ECO:0000256" key="6">
    <source>
        <dbReference type="ARBA" id="ARBA00023136"/>
    </source>
</evidence>
<comment type="caution">
    <text evidence="10">The sequence shown here is derived from an EMBL/GenBank/DDBJ whole genome shotgun (WGS) entry which is preliminary data.</text>
</comment>
<feature type="domain" description="GRAM" evidence="9">
    <location>
        <begin position="13"/>
        <end position="83"/>
    </location>
</feature>
<feature type="transmembrane region" description="Helical" evidence="8">
    <location>
        <begin position="804"/>
        <end position="823"/>
    </location>
</feature>
<organism evidence="10 11">
    <name type="scientific">Drosophila gunungcola</name>
    <name type="common">fruit fly</name>
    <dbReference type="NCBI Taxonomy" id="103775"/>
    <lineage>
        <taxon>Eukaryota</taxon>
        <taxon>Metazoa</taxon>
        <taxon>Ecdysozoa</taxon>
        <taxon>Arthropoda</taxon>
        <taxon>Hexapoda</taxon>
        <taxon>Insecta</taxon>
        <taxon>Pterygota</taxon>
        <taxon>Neoptera</taxon>
        <taxon>Endopterygota</taxon>
        <taxon>Diptera</taxon>
        <taxon>Brachycera</taxon>
        <taxon>Muscomorpha</taxon>
        <taxon>Ephydroidea</taxon>
        <taxon>Drosophilidae</taxon>
        <taxon>Drosophila</taxon>
        <taxon>Sophophora</taxon>
    </lineage>
</organism>
<dbReference type="Proteomes" id="UP001059596">
    <property type="component" value="Unassembled WGS sequence"/>
</dbReference>
<feature type="region of interest" description="Disordered" evidence="7">
    <location>
        <begin position="142"/>
        <end position="205"/>
    </location>
</feature>
<dbReference type="GO" id="GO:0005337">
    <property type="term" value="F:nucleoside transmembrane transporter activity"/>
    <property type="evidence" value="ECO:0007669"/>
    <property type="project" value="InterPro"/>
</dbReference>
<evidence type="ECO:0000256" key="3">
    <source>
        <dbReference type="ARBA" id="ARBA00022448"/>
    </source>
</evidence>
<evidence type="ECO:0000313" key="11">
    <source>
        <dbReference type="Proteomes" id="UP001059596"/>
    </source>
</evidence>
<keyword evidence="3" id="KW-0813">Transport</keyword>
<evidence type="ECO:0000256" key="4">
    <source>
        <dbReference type="ARBA" id="ARBA00022692"/>
    </source>
</evidence>
<dbReference type="GO" id="GO:0008504">
    <property type="term" value="F:monoamine transmembrane transporter activity"/>
    <property type="evidence" value="ECO:0007669"/>
    <property type="project" value="TreeGrafter"/>
</dbReference>
<feature type="transmembrane region" description="Helical" evidence="8">
    <location>
        <begin position="514"/>
        <end position="534"/>
    </location>
</feature>
<evidence type="ECO:0000313" key="10">
    <source>
        <dbReference type="EMBL" id="KAI8041753.1"/>
    </source>
</evidence>
<evidence type="ECO:0000256" key="1">
    <source>
        <dbReference type="ARBA" id="ARBA00004141"/>
    </source>
</evidence>
<dbReference type="GO" id="GO:0005886">
    <property type="term" value="C:plasma membrane"/>
    <property type="evidence" value="ECO:0007669"/>
    <property type="project" value="TreeGrafter"/>
</dbReference>
<feature type="transmembrane region" description="Helical" evidence="8">
    <location>
        <begin position="383"/>
        <end position="405"/>
    </location>
</feature>
<comment type="similarity">
    <text evidence="2">Belongs to the SLC29A/ENT transporter (TC 2.A.57) family.</text>
</comment>
<dbReference type="PANTHER" id="PTHR10332:SF10">
    <property type="entry name" value="EQUILIBRATIVE NUCLEOSIDE TRANSPORTER 4"/>
    <property type="match status" value="1"/>
</dbReference>
<keyword evidence="5 8" id="KW-1133">Transmembrane helix</keyword>
<keyword evidence="11" id="KW-1185">Reference proteome</keyword>
<sequence length="968" mass="104780">MEFSGQDNPIFKGSKAGRIYLTSHRMIFNSKKAADMMQSFSAPFVALSDVEIEQPVFGANYIKGKVRAQPNGNYVGEVKYGQALLRSAKTAMNNYHRGGMAGDDPPPYQPAGAWNEAPPPAYQPPPGYYGWLPHHDAFSGPAPNTVFMSDNPPPYPGIAPPAHQPAPQQPQGPPPTEPNWYGFSAPPPQQQQQQPGYGPQGWAGGYVQPPPYASCAPNCPPGPPRTMDRSPMADTAMFPVDLTLRDCSNRMAIQMDTQVDHRLRDSKRQEPLEELLQPEPASWVSACRQETYIPKKPKLQQVLITHPIIKADPVDQETVTYHLLIIIPWMGADRIPPMSRWMDEALVVRGALNSTAGSGLRHPGSMDSPEFDTRAPKDQRHSVYLALLAAGIGFVLPYNSFIIAADYWQARFPGRPVALDMSMTYIFVAFGTVLMNNIVLSVAPFQSRVLFGYMISFTTLIFVAVCEVAWHMFASNTAYVYTQAVMAGESIAGFLVSSNRVVTKLLINNDRVSTVIFFLTSTLYILFSYLLHVATINSPFVRFHVEACSKIVLRPDEQEIDGVASGTRYGVLSMDGTHTTTTAVGPPGSGNTLSFSNPVYELSNPTAGESSIESLGQLPELPATPPAQEPTTPTTVAFKVEHVITPRRCRPSKLGDIREGFVTRWRVAQVIYPHMVCIALAYCVTLSLYPGIEVEVQSCALRSWMPVLLMFCFNTSDVVGKILAASPYPWSRRQLILLSGLRIVLVPLLLLCCAPRQRPVISGETAPFVFTIALGITNGLAGSLPMMLAPAKVPGTLKEVTGNIMTLSYNVGLTVGSLIGYVFESMLGPQLVNPCPTYPYVPASMLDQFHGHGHGHGHLPHPLPLTSTSTMSPPTTGATTLAPLLLNTTLATLGLPSSSSTTSTASPALATVITTTALALYSTVATGSAEVINATMSSILSTVTSSVGDISDEMTTDPQTPDALLDNI</sequence>
<evidence type="ECO:0000256" key="8">
    <source>
        <dbReference type="SAM" id="Phobius"/>
    </source>
</evidence>
<gene>
    <name evidence="10" type="ORF">M5D96_006022</name>
</gene>
<feature type="transmembrane region" description="Helical" evidence="8">
    <location>
        <begin position="766"/>
        <end position="784"/>
    </location>
</feature>
<accession>A0A9P9YS34</accession>
<dbReference type="CDD" id="cd13214">
    <property type="entry name" value="PH-GRAM_WBP2"/>
    <property type="match status" value="1"/>
</dbReference>
<evidence type="ECO:0000256" key="5">
    <source>
        <dbReference type="ARBA" id="ARBA00022989"/>
    </source>
</evidence>
<evidence type="ECO:0000256" key="7">
    <source>
        <dbReference type="SAM" id="MobiDB-lite"/>
    </source>
</evidence>
<evidence type="ECO:0000259" key="9">
    <source>
        <dbReference type="Pfam" id="PF02893"/>
    </source>
</evidence>
<dbReference type="InterPro" id="IPR036259">
    <property type="entry name" value="MFS_trans_sf"/>
</dbReference>
<dbReference type="InterPro" id="IPR004182">
    <property type="entry name" value="GRAM"/>
</dbReference>
<dbReference type="EMBL" id="JAMKOV010000003">
    <property type="protein sequence ID" value="KAI8041753.1"/>
    <property type="molecule type" value="Genomic_DNA"/>
</dbReference>
<dbReference type="Pfam" id="PF01733">
    <property type="entry name" value="Nucleoside_tran"/>
    <property type="match status" value="2"/>
</dbReference>
<feature type="transmembrane region" description="Helical" evidence="8">
    <location>
        <begin position="671"/>
        <end position="692"/>
    </location>
</feature>